<keyword evidence="2" id="KW-0378">Hydrolase</keyword>
<evidence type="ECO:0000256" key="4">
    <source>
        <dbReference type="ARBA" id="ARBA00034320"/>
    </source>
</evidence>
<dbReference type="CDD" id="cd03112">
    <property type="entry name" value="CobW-like"/>
    <property type="match status" value="1"/>
</dbReference>
<dbReference type="Proteomes" id="UP000593735">
    <property type="component" value="Chromosome"/>
</dbReference>
<keyword evidence="1" id="KW-0547">Nucleotide-binding</keyword>
<evidence type="ECO:0000256" key="1">
    <source>
        <dbReference type="ARBA" id="ARBA00022741"/>
    </source>
</evidence>
<dbReference type="SMART" id="SM00833">
    <property type="entry name" value="CobW_C"/>
    <property type="match status" value="1"/>
</dbReference>
<dbReference type="Pfam" id="PF07683">
    <property type="entry name" value="CobW_C"/>
    <property type="match status" value="1"/>
</dbReference>
<dbReference type="InterPro" id="IPR027417">
    <property type="entry name" value="P-loop_NTPase"/>
</dbReference>
<dbReference type="InterPro" id="IPR051927">
    <property type="entry name" value="Zn_Chap_cDPG_Synth"/>
</dbReference>
<organism evidence="7 8">
    <name type="scientific">Thermophilibacter immobilis</name>
    <dbReference type="NCBI Taxonomy" id="2779519"/>
    <lineage>
        <taxon>Bacteria</taxon>
        <taxon>Bacillati</taxon>
        <taxon>Actinomycetota</taxon>
        <taxon>Coriobacteriia</taxon>
        <taxon>Coriobacteriales</taxon>
        <taxon>Atopobiaceae</taxon>
        <taxon>Thermophilibacter</taxon>
    </lineage>
</organism>
<dbReference type="GO" id="GO:0000166">
    <property type="term" value="F:nucleotide binding"/>
    <property type="evidence" value="ECO:0007669"/>
    <property type="project" value="UniProtKB-KW"/>
</dbReference>
<comment type="catalytic activity">
    <reaction evidence="5">
        <text>GTP + H2O = GDP + phosphate + H(+)</text>
        <dbReference type="Rhea" id="RHEA:19669"/>
        <dbReference type="ChEBI" id="CHEBI:15377"/>
        <dbReference type="ChEBI" id="CHEBI:15378"/>
        <dbReference type="ChEBI" id="CHEBI:37565"/>
        <dbReference type="ChEBI" id="CHEBI:43474"/>
        <dbReference type="ChEBI" id="CHEBI:58189"/>
    </reaction>
    <physiologicalReaction direction="left-to-right" evidence="5">
        <dbReference type="Rhea" id="RHEA:19670"/>
    </physiologicalReaction>
</comment>
<comment type="similarity">
    <text evidence="4">Belongs to the SIMIBI class G3E GTPase family. ZNG1 subfamily.</text>
</comment>
<dbReference type="Gene3D" id="3.40.50.300">
    <property type="entry name" value="P-loop containing nucleotide triphosphate hydrolases"/>
    <property type="match status" value="1"/>
</dbReference>
<dbReference type="EMBL" id="CP063767">
    <property type="protein sequence ID" value="QOY61319.1"/>
    <property type="molecule type" value="Genomic_DNA"/>
</dbReference>
<dbReference type="Pfam" id="PF02492">
    <property type="entry name" value="cobW"/>
    <property type="match status" value="1"/>
</dbReference>
<dbReference type="InterPro" id="IPR003495">
    <property type="entry name" value="CobW/HypB/UreG_nucleotide-bd"/>
</dbReference>
<dbReference type="InterPro" id="IPR036627">
    <property type="entry name" value="CobW-likC_sf"/>
</dbReference>
<dbReference type="InterPro" id="IPR011629">
    <property type="entry name" value="CobW-like_C"/>
</dbReference>
<protein>
    <submittedName>
        <fullName evidence="7">GTP-binding protein</fullName>
    </submittedName>
</protein>
<dbReference type="PANTHER" id="PTHR43603:SF1">
    <property type="entry name" value="ZINC-REGULATED GTPASE METALLOPROTEIN ACTIVATOR 1"/>
    <property type="match status" value="1"/>
</dbReference>
<name>A0A7S7M9R7_9ACTN</name>
<dbReference type="GO" id="GO:0016787">
    <property type="term" value="F:hydrolase activity"/>
    <property type="evidence" value="ECO:0007669"/>
    <property type="project" value="UniProtKB-KW"/>
</dbReference>
<reference evidence="7 8" key="1">
    <citation type="submission" date="2020-10" db="EMBL/GenBank/DDBJ databases">
        <title>Olsenella immobilis sp.nov., isolated from the mud in a fermentation cellar used for the production of Chinese strong-flavoured liquor.</title>
        <authorList>
            <person name="Lu L."/>
        </authorList>
    </citation>
    <scope>NUCLEOTIDE SEQUENCE [LARGE SCALE GENOMIC DNA]</scope>
    <source>
        <strain evidence="7 8">LZLJ-2</strain>
    </source>
</reference>
<proteinExistence type="inferred from homology"/>
<dbReference type="PANTHER" id="PTHR43603">
    <property type="entry name" value="COBW DOMAIN-CONTAINING PROTEIN DDB_G0274527"/>
    <property type="match status" value="1"/>
</dbReference>
<dbReference type="KEGG" id="tio:INP52_03765"/>
<dbReference type="SUPFAM" id="SSF52540">
    <property type="entry name" value="P-loop containing nucleoside triphosphate hydrolases"/>
    <property type="match status" value="1"/>
</dbReference>
<keyword evidence="8" id="KW-1185">Reference proteome</keyword>
<feature type="domain" description="CobW C-terminal" evidence="6">
    <location>
        <begin position="263"/>
        <end position="378"/>
    </location>
</feature>
<evidence type="ECO:0000313" key="8">
    <source>
        <dbReference type="Proteomes" id="UP000593735"/>
    </source>
</evidence>
<evidence type="ECO:0000313" key="7">
    <source>
        <dbReference type="EMBL" id="QOY61319.1"/>
    </source>
</evidence>
<dbReference type="Gene3D" id="3.30.1220.10">
    <property type="entry name" value="CobW-like, C-terminal domain"/>
    <property type="match status" value="1"/>
</dbReference>
<evidence type="ECO:0000256" key="2">
    <source>
        <dbReference type="ARBA" id="ARBA00022801"/>
    </source>
</evidence>
<sequence>MTIAPTTRTTPKPIKIILLTGYLGAGKTTLLNHILSNEQGIRAAVLVNDIGEINVDADLIARGGLSEMGGDLIPMTNGCLCCTLSDDLSRQLGQFAAACACDYIFIEASGICEPIPIAYTISSYCDQTKNASRAPLDLDNIVAVVDCARMWDEFNGGKDLLADDIDEDDLQSLLIQQIEFCTTVVLNKVDRVTRAQVDELREIIRSLQSDAVIVEATQGDVPMDQLLDTDRFDFERAYNSASWLDAMAHPEEHEDPEVLEYGISTFVYERRRPFDIDKFSDFVTTWPQEVIRAKGQLWVAQDPDMGFLFEQAGRQTTLSERGLFIDSAPEDTKRQLIADNPEVMGDWDDVCGDRETRVCFIGRHMDTEALADGLDACLTEWVPETE</sequence>
<evidence type="ECO:0000256" key="3">
    <source>
        <dbReference type="ARBA" id="ARBA00023186"/>
    </source>
</evidence>
<dbReference type="AlphaFoldDB" id="A0A7S7M9R7"/>
<accession>A0A7S7M9R7</accession>
<dbReference type="RefSeq" id="WP_194372539.1">
    <property type="nucleotide sequence ID" value="NZ_CP063767.1"/>
</dbReference>
<evidence type="ECO:0000256" key="5">
    <source>
        <dbReference type="ARBA" id="ARBA00049117"/>
    </source>
</evidence>
<keyword evidence="3" id="KW-0143">Chaperone</keyword>
<gene>
    <name evidence="7" type="ORF">INP52_03765</name>
</gene>
<evidence type="ECO:0000259" key="6">
    <source>
        <dbReference type="SMART" id="SM00833"/>
    </source>
</evidence>